<protein>
    <recommendedName>
        <fullName evidence="1">DUF7730 domain-containing protein</fullName>
    </recommendedName>
</protein>
<evidence type="ECO:0000313" key="3">
    <source>
        <dbReference type="Proteomes" id="UP000664203"/>
    </source>
</evidence>
<organism evidence="2 3">
    <name type="scientific">Alectoria fallacina</name>
    <dbReference type="NCBI Taxonomy" id="1903189"/>
    <lineage>
        <taxon>Eukaryota</taxon>
        <taxon>Fungi</taxon>
        <taxon>Dikarya</taxon>
        <taxon>Ascomycota</taxon>
        <taxon>Pezizomycotina</taxon>
        <taxon>Lecanoromycetes</taxon>
        <taxon>OSLEUM clade</taxon>
        <taxon>Lecanoromycetidae</taxon>
        <taxon>Lecanorales</taxon>
        <taxon>Lecanorineae</taxon>
        <taxon>Parmeliaceae</taxon>
        <taxon>Alectoria</taxon>
    </lineage>
</organism>
<dbReference type="EMBL" id="CAJPDR010000203">
    <property type="protein sequence ID" value="CAF9925431.1"/>
    <property type="molecule type" value="Genomic_DNA"/>
</dbReference>
<feature type="domain" description="DUF7730" evidence="1">
    <location>
        <begin position="4"/>
        <end position="133"/>
    </location>
</feature>
<sequence length="282" mass="33184">MSAFEKLPQEVRDMIYGYCLIHHDAIIPFPTMKERNSIKRNGQEPARLWLGAVDQNLHSNCHSKVYAADWPSVALLGVNKTVNQEAAKILFGKNTWHLSYIRYLPHGEESRFWRRYAKYFRHISIRFTMNDVLPRDLFRTTNVRRSLPGSYNERTLAAAIHDDRIWMLAKTFAWKRRRLLEMNLDSLIFDVEDLFCPNGCCRSEILEILCVNMGREGIWYALKPHMTTRSFFKAPSTHGQYTRDIETKRQRKVEVVGLVGDEEKDIFERHWGWGFKVESVLT</sequence>
<dbReference type="InterPro" id="IPR056632">
    <property type="entry name" value="DUF7730"/>
</dbReference>
<dbReference type="InterPro" id="IPR038883">
    <property type="entry name" value="AN11006-like"/>
</dbReference>
<reference evidence="2" key="1">
    <citation type="submission" date="2021-03" db="EMBL/GenBank/DDBJ databases">
        <authorList>
            <person name="Tagirdzhanova G."/>
        </authorList>
    </citation>
    <scope>NUCLEOTIDE SEQUENCE</scope>
</reference>
<evidence type="ECO:0000313" key="2">
    <source>
        <dbReference type="EMBL" id="CAF9925431.1"/>
    </source>
</evidence>
<dbReference type="Proteomes" id="UP000664203">
    <property type="component" value="Unassembled WGS sequence"/>
</dbReference>
<comment type="caution">
    <text evidence="2">The sequence shown here is derived from an EMBL/GenBank/DDBJ whole genome shotgun (WGS) entry which is preliminary data.</text>
</comment>
<proteinExistence type="predicted"/>
<accession>A0A8H3FQL6</accession>
<keyword evidence="3" id="KW-1185">Reference proteome</keyword>
<evidence type="ECO:0000259" key="1">
    <source>
        <dbReference type="Pfam" id="PF24864"/>
    </source>
</evidence>
<dbReference type="AlphaFoldDB" id="A0A8H3FQL6"/>
<gene>
    <name evidence="2" type="ORF">ALECFALPRED_003138</name>
</gene>
<dbReference type="PANTHER" id="PTHR42085:SF2">
    <property type="entry name" value="F-BOX DOMAIN-CONTAINING PROTEIN"/>
    <property type="match status" value="1"/>
</dbReference>
<dbReference type="Pfam" id="PF24864">
    <property type="entry name" value="DUF7730"/>
    <property type="match status" value="1"/>
</dbReference>
<dbReference type="OrthoDB" id="62952at2759"/>
<name>A0A8H3FQL6_9LECA</name>
<dbReference type="PANTHER" id="PTHR42085">
    <property type="entry name" value="F-BOX DOMAIN-CONTAINING PROTEIN"/>
    <property type="match status" value="1"/>
</dbReference>